<evidence type="ECO:0000313" key="2">
    <source>
        <dbReference type="Proteomes" id="UP000594638"/>
    </source>
</evidence>
<comment type="caution">
    <text evidence="1">The sequence shown here is derived from an EMBL/GenBank/DDBJ whole genome shotgun (WGS) entry which is preliminary data.</text>
</comment>
<accession>A0A8S0Q1X2</accession>
<organism evidence="1 2">
    <name type="scientific">Olea europaea subsp. europaea</name>
    <dbReference type="NCBI Taxonomy" id="158383"/>
    <lineage>
        <taxon>Eukaryota</taxon>
        <taxon>Viridiplantae</taxon>
        <taxon>Streptophyta</taxon>
        <taxon>Embryophyta</taxon>
        <taxon>Tracheophyta</taxon>
        <taxon>Spermatophyta</taxon>
        <taxon>Magnoliopsida</taxon>
        <taxon>eudicotyledons</taxon>
        <taxon>Gunneridae</taxon>
        <taxon>Pentapetalae</taxon>
        <taxon>asterids</taxon>
        <taxon>lamiids</taxon>
        <taxon>Lamiales</taxon>
        <taxon>Oleaceae</taxon>
        <taxon>Oleeae</taxon>
        <taxon>Olea</taxon>
    </lineage>
</organism>
<dbReference type="Proteomes" id="UP000594638">
    <property type="component" value="Unassembled WGS sequence"/>
</dbReference>
<evidence type="ECO:0000313" key="1">
    <source>
        <dbReference type="EMBL" id="CAA2959301.1"/>
    </source>
</evidence>
<dbReference type="OrthoDB" id="1918565at2759"/>
<name>A0A8S0Q1X2_OLEEU</name>
<keyword evidence="2" id="KW-1185">Reference proteome</keyword>
<sequence>MSNNYDNWERLVEVVLRREQFRQLALISSREPSISSISGWSTPISDDRNVQLGSSSSSTVNETDWEGLLPPDYKDIISRSVNPVVYATMEALYTGLCSSPILLDGGKMSFHVDKTTGKKCYMIGPMKLIINGWKLEFGDNFVRKLPHADSRFSVVAELKYVWIHDIRGKIDTQMLSPKTRYAAYLVYRSERSYKDLVPAKGIIKFVNLDEDHDAERRATTLSLQQGLVSRPDGWMEVQLGMFYNDLGENGPVEARLLKEDARPLKRDQQNMKHLVVEGIEFRPATNAKENVKNRRNGIFSKLRISG</sequence>
<gene>
    <name evidence="1" type="ORF">OLEA9_A008397</name>
</gene>
<dbReference type="AlphaFoldDB" id="A0A8S0Q1X2"/>
<dbReference type="Pfam" id="PF14299">
    <property type="entry name" value="PP2"/>
    <property type="match status" value="1"/>
</dbReference>
<dbReference type="EMBL" id="CACTIH010000316">
    <property type="protein sequence ID" value="CAA2959301.1"/>
    <property type="molecule type" value="Genomic_DNA"/>
</dbReference>
<dbReference type="PANTHER" id="PTHR32278:SF116">
    <property type="entry name" value="F-BOX PROTEIN PP2-B10-LIKE"/>
    <property type="match status" value="1"/>
</dbReference>
<dbReference type="PANTHER" id="PTHR32278">
    <property type="entry name" value="F-BOX DOMAIN-CONTAINING PROTEIN"/>
    <property type="match status" value="1"/>
</dbReference>
<protein>
    <submittedName>
        <fullName evidence="1">Uncharacterized protein</fullName>
    </submittedName>
</protein>
<reference evidence="1 2" key="1">
    <citation type="submission" date="2019-12" db="EMBL/GenBank/DDBJ databases">
        <authorList>
            <person name="Alioto T."/>
            <person name="Alioto T."/>
            <person name="Gomez Garrido J."/>
        </authorList>
    </citation>
    <scope>NUCLEOTIDE SEQUENCE [LARGE SCALE GENOMIC DNA]</scope>
</reference>
<dbReference type="Gramene" id="OE9A008397T1">
    <property type="protein sequence ID" value="OE9A008397C1"/>
    <property type="gene ID" value="OE9A008397"/>
</dbReference>
<dbReference type="InterPro" id="IPR025886">
    <property type="entry name" value="PP2-like"/>
</dbReference>
<proteinExistence type="predicted"/>